<dbReference type="EMBL" id="AZCX01000002">
    <property type="protein sequence ID" value="KRK48639.1"/>
    <property type="molecule type" value="Genomic_DNA"/>
</dbReference>
<dbReference type="AlphaFoldDB" id="A0A0R1HQD5"/>
<dbReference type="STRING" id="1302272.FC96_GL000953"/>
<sequence length="125" mass="13888">MTISVKAQIQSLLQLPTTNRLFLIVSPRLDLTVLQPLIQRFSGHQLALFQSFSQPPTAADTLKAWHQYRVSKATVIAAVGGMDAISLANNLRVVANMNDQVFFLFPNIIAEIMKHLVVNNPVGRH</sequence>
<reference evidence="1 2" key="1">
    <citation type="journal article" date="2015" name="Genome Announc.">
        <title>Expanding the biotechnology potential of lactobacilli through comparative genomics of 213 strains and associated genera.</title>
        <authorList>
            <person name="Sun Z."/>
            <person name="Harris H.M."/>
            <person name="McCann A."/>
            <person name="Guo C."/>
            <person name="Argimon S."/>
            <person name="Zhang W."/>
            <person name="Yang X."/>
            <person name="Jeffery I.B."/>
            <person name="Cooney J.C."/>
            <person name="Kagawa T.F."/>
            <person name="Liu W."/>
            <person name="Song Y."/>
            <person name="Salvetti E."/>
            <person name="Wrobel A."/>
            <person name="Rasinkangas P."/>
            <person name="Parkhill J."/>
            <person name="Rea M.C."/>
            <person name="O'Sullivan O."/>
            <person name="Ritari J."/>
            <person name="Douillard F.P."/>
            <person name="Paul Ross R."/>
            <person name="Yang R."/>
            <person name="Briner A.E."/>
            <person name="Felis G.E."/>
            <person name="de Vos W.M."/>
            <person name="Barrangou R."/>
            <person name="Klaenhammer T.R."/>
            <person name="Caufield P.W."/>
            <person name="Cui Y."/>
            <person name="Zhang H."/>
            <person name="O'Toole P.W."/>
        </authorList>
    </citation>
    <scope>NUCLEOTIDE SEQUENCE [LARGE SCALE GENOMIC DNA]</scope>
    <source>
        <strain evidence="1 2">JCM 15530</strain>
    </source>
</reference>
<protein>
    <submittedName>
        <fullName evidence="1">Uncharacterized protein</fullName>
    </submittedName>
</protein>
<accession>A0A0R1HQD5</accession>
<comment type="caution">
    <text evidence="1">The sequence shown here is derived from an EMBL/GenBank/DDBJ whole genome shotgun (WGS) entry which is preliminary data.</text>
</comment>
<dbReference type="Gene3D" id="3.40.50.1970">
    <property type="match status" value="1"/>
</dbReference>
<dbReference type="Proteomes" id="UP000050911">
    <property type="component" value="Unassembled WGS sequence"/>
</dbReference>
<dbReference type="RefSeq" id="WP_054659116.1">
    <property type="nucleotide sequence ID" value="NZ_AZCX01000002.1"/>
</dbReference>
<keyword evidence="2" id="KW-1185">Reference proteome</keyword>
<proteinExistence type="predicted"/>
<gene>
    <name evidence="1" type="ORF">FC96_GL000953</name>
</gene>
<dbReference type="SUPFAM" id="SSF56796">
    <property type="entry name" value="Dehydroquinate synthase-like"/>
    <property type="match status" value="1"/>
</dbReference>
<organism evidence="1 2">
    <name type="scientific">Secundilactobacillus kimchicus JCM 15530</name>
    <dbReference type="NCBI Taxonomy" id="1302272"/>
    <lineage>
        <taxon>Bacteria</taxon>
        <taxon>Bacillati</taxon>
        <taxon>Bacillota</taxon>
        <taxon>Bacilli</taxon>
        <taxon>Lactobacillales</taxon>
        <taxon>Lactobacillaceae</taxon>
        <taxon>Secundilactobacillus</taxon>
    </lineage>
</organism>
<evidence type="ECO:0000313" key="2">
    <source>
        <dbReference type="Proteomes" id="UP000050911"/>
    </source>
</evidence>
<dbReference type="PATRIC" id="fig|1302272.5.peg.960"/>
<evidence type="ECO:0000313" key="1">
    <source>
        <dbReference type="EMBL" id="KRK48639.1"/>
    </source>
</evidence>
<name>A0A0R1HQD5_9LACO</name>